<protein>
    <submittedName>
        <fullName evidence="1">Uncharacterized protein</fullName>
    </submittedName>
</protein>
<dbReference type="RefSeq" id="WP_232318158.1">
    <property type="nucleotide sequence ID" value="NZ_CP012502.1"/>
</dbReference>
<dbReference type="AlphaFoldDB" id="A0A1D7QWY6"/>
<proteinExistence type="predicted"/>
<sequence length="198" mass="23850">MKKNNYLDKDLPMPSEDEVEFYLKKWGALEDYKHQESALNRLFNETYCNNSKIDEVLIKVASLNDFYSTNIFSVYTVAKHVQSLKIDNDLKCHDKKLVNKIALVDLGGRGIKNFYSFATKYCSHHFPLNYPIYDSYIDRVFRYYRYHDKFASFKNDDLKNYPCFVEIFKKFQSHFKLEKYTLKQMDRYLWLLGKNHFN</sequence>
<dbReference type="STRING" id="632773.BBEV_2162"/>
<evidence type="ECO:0000313" key="2">
    <source>
        <dbReference type="Proteomes" id="UP000094463"/>
    </source>
</evidence>
<dbReference type="Proteomes" id="UP000094463">
    <property type="component" value="Chromosome"/>
</dbReference>
<evidence type="ECO:0000313" key="1">
    <source>
        <dbReference type="EMBL" id="AOM83520.1"/>
    </source>
</evidence>
<reference evidence="1 2" key="1">
    <citation type="submission" date="2015-08" db="EMBL/GenBank/DDBJ databases">
        <title>The complete genome sequence of Bacillus beveridgei MLTeJB.</title>
        <authorList>
            <person name="Hanson T.E."/>
            <person name="Mesa C."/>
            <person name="Basesman S.M."/>
            <person name="Oremland R.S."/>
        </authorList>
    </citation>
    <scope>NUCLEOTIDE SEQUENCE [LARGE SCALE GENOMIC DNA]</scope>
    <source>
        <strain evidence="1 2">MLTeJB</strain>
    </source>
</reference>
<gene>
    <name evidence="1" type="ORF">BBEV_2162</name>
</gene>
<dbReference type="EMBL" id="CP012502">
    <property type="protein sequence ID" value="AOM83520.1"/>
    <property type="molecule type" value="Genomic_DNA"/>
</dbReference>
<accession>A0A1D7QWY6</accession>
<keyword evidence="2" id="KW-1185">Reference proteome</keyword>
<dbReference type="KEGG" id="bbev:BBEV_2162"/>
<dbReference type="PATRIC" id="fig|632773.3.peg.2278"/>
<name>A0A1D7QWY6_9BACI</name>
<organism evidence="1 2">
    <name type="scientific">Salisediminibacterium beveridgei</name>
    <dbReference type="NCBI Taxonomy" id="632773"/>
    <lineage>
        <taxon>Bacteria</taxon>
        <taxon>Bacillati</taxon>
        <taxon>Bacillota</taxon>
        <taxon>Bacilli</taxon>
        <taxon>Bacillales</taxon>
        <taxon>Bacillaceae</taxon>
        <taxon>Salisediminibacterium</taxon>
    </lineage>
</organism>